<dbReference type="Proteomes" id="UP000887116">
    <property type="component" value="Unassembled WGS sequence"/>
</dbReference>
<protein>
    <recommendedName>
        <fullName evidence="1">DUF4590 domain-containing protein</fullName>
    </recommendedName>
</protein>
<organism evidence="2 3">
    <name type="scientific">Trichonephila clavata</name>
    <name type="common">Joro spider</name>
    <name type="synonym">Nephila clavata</name>
    <dbReference type="NCBI Taxonomy" id="2740835"/>
    <lineage>
        <taxon>Eukaryota</taxon>
        <taxon>Metazoa</taxon>
        <taxon>Ecdysozoa</taxon>
        <taxon>Arthropoda</taxon>
        <taxon>Chelicerata</taxon>
        <taxon>Arachnida</taxon>
        <taxon>Araneae</taxon>
        <taxon>Araneomorphae</taxon>
        <taxon>Entelegynae</taxon>
        <taxon>Araneoidea</taxon>
        <taxon>Nephilidae</taxon>
        <taxon>Trichonephila</taxon>
    </lineage>
</organism>
<reference evidence="2" key="1">
    <citation type="submission" date="2020-07" db="EMBL/GenBank/DDBJ databases">
        <title>Multicomponent nature underlies the extraordinary mechanical properties of spider dragline silk.</title>
        <authorList>
            <person name="Kono N."/>
            <person name="Nakamura H."/>
            <person name="Mori M."/>
            <person name="Yoshida Y."/>
            <person name="Ohtoshi R."/>
            <person name="Malay A.D."/>
            <person name="Moran D.A.P."/>
            <person name="Tomita M."/>
            <person name="Numata K."/>
            <person name="Arakawa K."/>
        </authorList>
    </citation>
    <scope>NUCLEOTIDE SEQUENCE</scope>
</reference>
<proteinExistence type="predicted"/>
<dbReference type="Pfam" id="PF15257">
    <property type="entry name" value="DUF4590"/>
    <property type="match status" value="1"/>
</dbReference>
<evidence type="ECO:0000259" key="1">
    <source>
        <dbReference type="Pfam" id="PF15257"/>
    </source>
</evidence>
<dbReference type="InterPro" id="IPR027962">
    <property type="entry name" value="ERICH3"/>
</dbReference>
<gene>
    <name evidence="2" type="primary">AVEN_7917_1</name>
    <name evidence="2" type="ORF">TNCT_104971</name>
</gene>
<name>A0A8X6GUW5_TRICU</name>
<dbReference type="PANTHER" id="PTHR23034">
    <property type="entry name" value="GLUTAMATE-RICH PROTEIN 3"/>
    <property type="match status" value="1"/>
</dbReference>
<feature type="domain" description="DUF4590" evidence="1">
    <location>
        <begin position="276"/>
        <end position="375"/>
    </location>
</feature>
<dbReference type="EMBL" id="BMAO01021394">
    <property type="protein sequence ID" value="GFQ74199.1"/>
    <property type="molecule type" value="Genomic_DNA"/>
</dbReference>
<dbReference type="OrthoDB" id="120976at2759"/>
<comment type="caution">
    <text evidence="2">The sequence shown here is derived from an EMBL/GenBank/DDBJ whole genome shotgun (WGS) entry which is preliminary data.</text>
</comment>
<evidence type="ECO:0000313" key="3">
    <source>
        <dbReference type="Proteomes" id="UP000887116"/>
    </source>
</evidence>
<dbReference type="PANTHER" id="PTHR23034:SF2">
    <property type="entry name" value="GLUTAMATE-RICH PROTEIN 3"/>
    <property type="match status" value="1"/>
</dbReference>
<dbReference type="AlphaFoldDB" id="A0A8X6GUW5"/>
<dbReference type="InterPro" id="IPR048257">
    <property type="entry name" value="DUF4590"/>
</dbReference>
<keyword evidence="3" id="KW-1185">Reference proteome</keyword>
<accession>A0A8X6GUW5</accession>
<evidence type="ECO:0000313" key="2">
    <source>
        <dbReference type="EMBL" id="GFQ74199.1"/>
    </source>
</evidence>
<sequence length="549" mass="61026">MWTIAAVNKKIDGPLGSYNGLTDIHLAHYFSKPSQQSHLKALKLITNDGTIIPEQKVKVAALQYEKKKKMYDMLANTVIQNAAHKEGSWNKKLSNYLEDVLKMENVEKIKGGSRKKREITCNGSFKSSSMPASFQHYEMCKWFNDKINENIISSVPRSAPANNRSSIKNHISNLHSTVSKLKRCFSAKEASPYVFPLFLTNSLSRNSWKSFKKNVVSQKKKKKKCKKNAIDVEGKNSSSANTASTKIAKLSIPDQSFSIDQCKVTLYYHGHSPLTTSQIGIVEEIIIRQQHCGGTPVIIYKGQVSPNETLTFICLDHEGFTFSITLFLDGIRYLKLSSCCVFRYSPGKRLGGSSGCFSIQDIQGGNPCLKCQYRQIGSDMDFKKKFIGTENTGSLDADASGIMLSNFNQKNFEEGAENGDFINHKYENNTEEDGASSVTSEIIHSPSEEIGENSEVIDDNQEIIDTDVIEDIVENDTNISIEENLDVSVTSESSNDSESSINSIADSVKNVVRAEELQVKPYESENSDEEDEVKEYVVVASVHGSPTNS</sequence>